<dbReference type="Proteomes" id="UP000184406">
    <property type="component" value="Unassembled WGS sequence"/>
</dbReference>
<dbReference type="PROSITE" id="PS51007">
    <property type="entry name" value="CYTC"/>
    <property type="match status" value="1"/>
</dbReference>
<evidence type="ECO:0000256" key="1">
    <source>
        <dbReference type="ARBA" id="ARBA00022617"/>
    </source>
</evidence>
<proteinExistence type="predicted"/>
<evidence type="ECO:0000256" key="4">
    <source>
        <dbReference type="PROSITE-ProRule" id="PRU00433"/>
    </source>
</evidence>
<dbReference type="Gene3D" id="1.10.760.10">
    <property type="entry name" value="Cytochrome c-like domain"/>
    <property type="match status" value="1"/>
</dbReference>
<name>A0A1M4XWA5_9FLAO</name>
<dbReference type="RefSeq" id="WP_072861082.1">
    <property type="nucleotide sequence ID" value="NZ_FQUX01000002.1"/>
</dbReference>
<dbReference type="AlphaFoldDB" id="A0A1M4XWA5"/>
<evidence type="ECO:0000259" key="5">
    <source>
        <dbReference type="PROSITE" id="PS51007"/>
    </source>
</evidence>
<dbReference type="EMBL" id="FQUX01000002">
    <property type="protein sequence ID" value="SHE97857.1"/>
    <property type="molecule type" value="Genomic_DNA"/>
</dbReference>
<dbReference type="GO" id="GO:0020037">
    <property type="term" value="F:heme binding"/>
    <property type="evidence" value="ECO:0007669"/>
    <property type="project" value="InterPro"/>
</dbReference>
<evidence type="ECO:0000256" key="3">
    <source>
        <dbReference type="ARBA" id="ARBA00023004"/>
    </source>
</evidence>
<keyword evidence="7" id="KW-1185">Reference proteome</keyword>
<evidence type="ECO:0000256" key="2">
    <source>
        <dbReference type="ARBA" id="ARBA00022723"/>
    </source>
</evidence>
<protein>
    <recommendedName>
        <fullName evidence="5">Cytochrome c domain-containing protein</fullName>
    </recommendedName>
</protein>
<dbReference type="PROSITE" id="PS51257">
    <property type="entry name" value="PROKAR_LIPOPROTEIN"/>
    <property type="match status" value="1"/>
</dbReference>
<organism evidence="6 7">
    <name type="scientific">Arenibacter palladensis</name>
    <dbReference type="NCBI Taxonomy" id="237373"/>
    <lineage>
        <taxon>Bacteria</taxon>
        <taxon>Pseudomonadati</taxon>
        <taxon>Bacteroidota</taxon>
        <taxon>Flavobacteriia</taxon>
        <taxon>Flavobacteriales</taxon>
        <taxon>Flavobacteriaceae</taxon>
        <taxon>Arenibacter</taxon>
    </lineage>
</organism>
<feature type="domain" description="Cytochrome c" evidence="5">
    <location>
        <begin position="34"/>
        <end position="176"/>
    </location>
</feature>
<keyword evidence="2 4" id="KW-0479">Metal-binding</keyword>
<sequence>MKTFIISGLILSTFFSACKGVNETEISKNDNNQESIERGEYLVGIMDCAACHTPKLFTPNGPVLDNDRLFSGFNSTNEIPQLSVDELETSKRWVLFSGDMTAAVGPWGISYTANISSDETGIGNWSFEQFKRAITQGKYKGLENGRPLLPPMPWQAYKDLKEDDLRAIFDYLKSTKPIENVVPPPTSLTTTID</sequence>
<dbReference type="InterPro" id="IPR009056">
    <property type="entry name" value="Cyt_c-like_dom"/>
</dbReference>
<evidence type="ECO:0000313" key="7">
    <source>
        <dbReference type="Proteomes" id="UP000184406"/>
    </source>
</evidence>
<dbReference type="GO" id="GO:0009055">
    <property type="term" value="F:electron transfer activity"/>
    <property type="evidence" value="ECO:0007669"/>
    <property type="project" value="InterPro"/>
</dbReference>
<reference evidence="7" key="1">
    <citation type="submission" date="2016-11" db="EMBL/GenBank/DDBJ databases">
        <authorList>
            <person name="Varghese N."/>
            <person name="Submissions S."/>
        </authorList>
    </citation>
    <scope>NUCLEOTIDE SEQUENCE [LARGE SCALE GENOMIC DNA]</scope>
    <source>
        <strain evidence="7">DSM 17539</strain>
    </source>
</reference>
<dbReference type="PANTHER" id="PTHR35008:SF4">
    <property type="entry name" value="BLL4482 PROTEIN"/>
    <property type="match status" value="1"/>
</dbReference>
<keyword evidence="3 4" id="KW-0408">Iron</keyword>
<keyword evidence="1 4" id="KW-0349">Heme</keyword>
<dbReference type="InterPro" id="IPR051459">
    <property type="entry name" value="Cytochrome_c-type_DH"/>
</dbReference>
<evidence type="ECO:0000313" key="6">
    <source>
        <dbReference type="EMBL" id="SHE97857.1"/>
    </source>
</evidence>
<dbReference type="GO" id="GO:0046872">
    <property type="term" value="F:metal ion binding"/>
    <property type="evidence" value="ECO:0007669"/>
    <property type="project" value="UniProtKB-KW"/>
</dbReference>
<dbReference type="InterPro" id="IPR036909">
    <property type="entry name" value="Cyt_c-like_dom_sf"/>
</dbReference>
<dbReference type="PANTHER" id="PTHR35008">
    <property type="entry name" value="BLL4482 PROTEIN-RELATED"/>
    <property type="match status" value="1"/>
</dbReference>
<gene>
    <name evidence="6" type="ORF">SAMN03080594_102229</name>
</gene>
<dbReference type="OrthoDB" id="9809720at2"/>
<accession>A0A1M4XWA5</accession>
<dbReference type="SUPFAM" id="SSF46626">
    <property type="entry name" value="Cytochrome c"/>
    <property type="match status" value="1"/>
</dbReference>